<feature type="domain" description="Tubulin/FtsZ 2-layer sandwich" evidence="9">
    <location>
        <begin position="199"/>
        <end position="317"/>
    </location>
</feature>
<dbReference type="GO" id="GO:0005737">
    <property type="term" value="C:cytoplasm"/>
    <property type="evidence" value="ECO:0007669"/>
    <property type="project" value="UniProtKB-SubCell"/>
</dbReference>
<sequence length="377" mass="40434">MDNFSNTAKLKVVGVGGAGGNAINDMIESNITSVDFIAINTDQQDLDRSQAPVKVLLGRGMGAGADPEKGRIAAKESEEKIKEVLEGTDMLFITAGMGGGTGTGASPIIAEVAKAMGILTVAIVTKPFSFEGPLKKNNAATGINNLRENVDTLIAIPNDRLFEIPGMNISLMNAFKEANGVLKMGIKGISDLITKQGIVNLDFADIKSIMQNSGIAMLGFGEANGDEKAKSATAQALNSPLLEKSIEGARKILINVTAGPDIGLQEIQEVAETIAEKAGNDKANLIWGYIMEPELEGTISVSLVATDFQEELLARSENIDSRAIRFAPPKKEEVEVEKKTEEKKEVKHQIEEEDHDTEERSDESSISDFVLPPFFEE</sequence>
<dbReference type="Pfam" id="PF12327">
    <property type="entry name" value="FtsZ_C"/>
    <property type="match status" value="1"/>
</dbReference>
<keyword evidence="4 6" id="KW-0717">Septation</keyword>
<feature type="binding site" evidence="4">
    <location>
        <begin position="17"/>
        <end position="21"/>
    </location>
    <ligand>
        <name>GTP</name>
        <dbReference type="ChEBI" id="CHEBI:37565"/>
    </ligand>
</feature>
<evidence type="ECO:0000313" key="11">
    <source>
        <dbReference type="Proteomes" id="UP000001910"/>
    </source>
</evidence>
<dbReference type="InterPro" id="IPR045061">
    <property type="entry name" value="FtsZ/CetZ"/>
</dbReference>
<keyword evidence="3 4" id="KW-0342">GTP-binding</keyword>
<dbReference type="OrthoDB" id="9813375at2"/>
<feature type="binding site" evidence="4">
    <location>
        <begin position="100"/>
        <end position="102"/>
    </location>
    <ligand>
        <name>GTP</name>
        <dbReference type="ChEBI" id="CHEBI:37565"/>
    </ligand>
</feature>
<evidence type="ECO:0000259" key="9">
    <source>
        <dbReference type="SMART" id="SM00865"/>
    </source>
</evidence>
<dbReference type="PROSITE" id="PS01135">
    <property type="entry name" value="FTSZ_2"/>
    <property type="match status" value="1"/>
</dbReference>
<feature type="compositionally biased region" description="Acidic residues" evidence="7">
    <location>
        <begin position="351"/>
        <end position="361"/>
    </location>
</feature>
<dbReference type="SMART" id="SM00864">
    <property type="entry name" value="Tubulin"/>
    <property type="match status" value="1"/>
</dbReference>
<dbReference type="Pfam" id="PF00091">
    <property type="entry name" value="Tubulin"/>
    <property type="match status" value="1"/>
</dbReference>
<dbReference type="SUPFAM" id="SSF55307">
    <property type="entry name" value="Tubulin C-terminal domain-like"/>
    <property type="match status" value="1"/>
</dbReference>
<dbReference type="InterPro" id="IPR024757">
    <property type="entry name" value="FtsZ_C"/>
</dbReference>
<comment type="subunit">
    <text evidence="4">Homodimer. Polymerizes to form a dynamic ring structure in a strictly GTP-dependent manner. Interacts directly with several other division proteins.</text>
</comment>
<comment type="subcellular location">
    <subcellularLocation>
        <location evidence="4">Cytoplasm</location>
    </subcellularLocation>
    <text evidence="4">Assembles at midcell at the inner surface of the cytoplasmic membrane.</text>
</comment>
<gene>
    <name evidence="4" type="primary">ftsZ</name>
    <name evidence="10" type="ordered locus">Lebu_0209</name>
</gene>
<evidence type="ECO:0000256" key="2">
    <source>
        <dbReference type="ARBA" id="ARBA00022741"/>
    </source>
</evidence>
<dbReference type="NCBIfam" id="TIGR00065">
    <property type="entry name" value="ftsZ"/>
    <property type="match status" value="1"/>
</dbReference>
<feature type="compositionally biased region" description="Basic and acidic residues" evidence="7">
    <location>
        <begin position="330"/>
        <end position="350"/>
    </location>
</feature>
<comment type="similarity">
    <text evidence="1 4 6">Belongs to the FtsZ family.</text>
</comment>
<dbReference type="Gene3D" id="3.40.50.1440">
    <property type="entry name" value="Tubulin/FtsZ, GTPase domain"/>
    <property type="match status" value="1"/>
</dbReference>
<dbReference type="PANTHER" id="PTHR30314:SF3">
    <property type="entry name" value="MITOCHONDRIAL DIVISION PROTEIN FSZA"/>
    <property type="match status" value="1"/>
</dbReference>
<keyword evidence="4 6" id="KW-0132">Cell division</keyword>
<dbReference type="EMBL" id="CP001685">
    <property type="protein sequence ID" value="ACV38129.1"/>
    <property type="molecule type" value="Genomic_DNA"/>
</dbReference>
<evidence type="ECO:0000256" key="3">
    <source>
        <dbReference type="ARBA" id="ARBA00023134"/>
    </source>
</evidence>
<dbReference type="RefSeq" id="WP_012806322.1">
    <property type="nucleotide sequence ID" value="NC_013192.1"/>
</dbReference>
<dbReference type="AlphaFoldDB" id="C7NDG7"/>
<keyword evidence="4 6" id="KW-0131">Cell cycle</keyword>
<dbReference type="KEGG" id="lba:Lebu_0209"/>
<dbReference type="GO" id="GO:0043093">
    <property type="term" value="P:FtsZ-dependent cytokinesis"/>
    <property type="evidence" value="ECO:0007669"/>
    <property type="project" value="UniProtKB-UniRule"/>
</dbReference>
<dbReference type="Proteomes" id="UP000001910">
    <property type="component" value="Chromosome"/>
</dbReference>
<dbReference type="SUPFAM" id="SSF52490">
    <property type="entry name" value="Tubulin nucleotide-binding domain-like"/>
    <property type="match status" value="1"/>
</dbReference>
<dbReference type="SMART" id="SM00865">
    <property type="entry name" value="Tubulin_C"/>
    <property type="match status" value="1"/>
</dbReference>
<dbReference type="InterPro" id="IPR000158">
    <property type="entry name" value="Cell_div_FtsZ"/>
</dbReference>
<dbReference type="eggNOG" id="COG0206">
    <property type="taxonomic scope" value="Bacteria"/>
</dbReference>
<evidence type="ECO:0000313" key="10">
    <source>
        <dbReference type="EMBL" id="ACV38129.1"/>
    </source>
</evidence>
<evidence type="ECO:0000256" key="6">
    <source>
        <dbReference type="RuleBase" id="RU000631"/>
    </source>
</evidence>
<dbReference type="GO" id="GO:0005525">
    <property type="term" value="F:GTP binding"/>
    <property type="evidence" value="ECO:0007669"/>
    <property type="project" value="UniProtKB-UniRule"/>
</dbReference>
<dbReference type="HAMAP" id="MF_00909">
    <property type="entry name" value="FtsZ"/>
    <property type="match status" value="1"/>
</dbReference>
<dbReference type="InterPro" id="IPR003008">
    <property type="entry name" value="Tubulin_FtsZ_GTPase"/>
</dbReference>
<protein>
    <recommendedName>
        <fullName evidence="4 5">Cell division protein FtsZ</fullName>
    </recommendedName>
</protein>
<proteinExistence type="inferred from homology"/>
<feature type="binding site" evidence="4">
    <location>
        <position position="131"/>
    </location>
    <ligand>
        <name>GTP</name>
        <dbReference type="ChEBI" id="CHEBI:37565"/>
    </ligand>
</feature>
<dbReference type="GO" id="GO:0032153">
    <property type="term" value="C:cell division site"/>
    <property type="evidence" value="ECO:0007669"/>
    <property type="project" value="UniProtKB-UniRule"/>
</dbReference>
<feature type="domain" description="Tubulin/FtsZ GTPase" evidence="8">
    <location>
        <begin position="9"/>
        <end position="197"/>
    </location>
</feature>
<name>C7NDG7_LEPBD</name>
<dbReference type="InterPro" id="IPR008280">
    <property type="entry name" value="Tub_FtsZ_C"/>
</dbReference>
<dbReference type="GO" id="GO:0000917">
    <property type="term" value="P:division septum assembly"/>
    <property type="evidence" value="ECO:0007669"/>
    <property type="project" value="UniProtKB-KW"/>
</dbReference>
<reference evidence="10 11" key="1">
    <citation type="journal article" date="2009" name="Stand. Genomic Sci.">
        <title>Complete genome sequence of Leptotrichia buccalis type strain (C-1013-b).</title>
        <authorList>
            <person name="Ivanova N."/>
            <person name="Gronow S."/>
            <person name="Lapidus A."/>
            <person name="Copeland A."/>
            <person name="Glavina Del Rio T."/>
            <person name="Nolan M."/>
            <person name="Lucas S."/>
            <person name="Chen F."/>
            <person name="Tice H."/>
            <person name="Cheng J.F."/>
            <person name="Saunders E."/>
            <person name="Bruce D."/>
            <person name="Goodwin L."/>
            <person name="Brettin T."/>
            <person name="Detter J.C."/>
            <person name="Han C."/>
            <person name="Pitluck S."/>
            <person name="Mikhailova N."/>
            <person name="Pati A."/>
            <person name="Mavrommatis K."/>
            <person name="Chen A."/>
            <person name="Palaniappan K."/>
            <person name="Land M."/>
            <person name="Hauser L."/>
            <person name="Chang Y.J."/>
            <person name="Jeffries C.D."/>
            <person name="Chain P."/>
            <person name="Rohde C."/>
            <person name="Goker M."/>
            <person name="Bristow J."/>
            <person name="Eisen J.A."/>
            <person name="Markowitz V."/>
            <person name="Hugenholtz P."/>
            <person name="Kyrpides N.C."/>
            <person name="Klenk H.P."/>
        </authorList>
    </citation>
    <scope>NUCLEOTIDE SEQUENCE [LARGE SCALE GENOMIC DNA]</scope>
    <source>
        <strain evidence="11">ATCC 14201 / DSM 1135 / JCM 12969 / NCTC 10249 / C-1013-b</strain>
    </source>
</reference>
<dbReference type="FunFam" id="3.40.50.1440:FF:000001">
    <property type="entry name" value="Cell division protein FtsZ"/>
    <property type="match status" value="1"/>
</dbReference>
<evidence type="ECO:0000259" key="8">
    <source>
        <dbReference type="SMART" id="SM00864"/>
    </source>
</evidence>
<evidence type="ECO:0000256" key="7">
    <source>
        <dbReference type="SAM" id="MobiDB-lite"/>
    </source>
</evidence>
<keyword evidence="2 4" id="KW-0547">Nucleotide-binding</keyword>
<feature type="region of interest" description="Disordered" evidence="7">
    <location>
        <begin position="330"/>
        <end position="377"/>
    </location>
</feature>
<feature type="binding site" evidence="4">
    <location>
        <position position="179"/>
    </location>
    <ligand>
        <name>GTP</name>
        <dbReference type="ChEBI" id="CHEBI:37565"/>
    </ligand>
</feature>
<dbReference type="GO" id="GO:0051258">
    <property type="term" value="P:protein polymerization"/>
    <property type="evidence" value="ECO:0007669"/>
    <property type="project" value="UniProtKB-UniRule"/>
</dbReference>
<feature type="binding site" evidence="4">
    <location>
        <position position="135"/>
    </location>
    <ligand>
        <name>GTP</name>
        <dbReference type="ChEBI" id="CHEBI:37565"/>
    </ligand>
</feature>
<evidence type="ECO:0000256" key="5">
    <source>
        <dbReference type="NCBIfam" id="TIGR00065"/>
    </source>
</evidence>
<dbReference type="STRING" id="523794.Lebu_0209"/>
<dbReference type="InterPro" id="IPR037103">
    <property type="entry name" value="Tubulin/FtsZ-like_C"/>
</dbReference>
<dbReference type="GO" id="GO:0003924">
    <property type="term" value="F:GTPase activity"/>
    <property type="evidence" value="ECO:0007669"/>
    <property type="project" value="UniProtKB-UniRule"/>
</dbReference>
<keyword evidence="4" id="KW-0963">Cytoplasm</keyword>
<dbReference type="PANTHER" id="PTHR30314">
    <property type="entry name" value="CELL DIVISION PROTEIN FTSZ-RELATED"/>
    <property type="match status" value="1"/>
</dbReference>
<dbReference type="InterPro" id="IPR018316">
    <property type="entry name" value="Tubulin/FtsZ_2-layer-sand-dom"/>
</dbReference>
<organism evidence="10 11">
    <name type="scientific">Leptotrichia buccalis (strain ATCC 14201 / DSM 1135 / JCM 12969 / NCTC 10249 / C-1013-b)</name>
    <dbReference type="NCBI Taxonomy" id="523794"/>
    <lineage>
        <taxon>Bacteria</taxon>
        <taxon>Fusobacteriati</taxon>
        <taxon>Fusobacteriota</taxon>
        <taxon>Fusobacteriia</taxon>
        <taxon>Fusobacteriales</taxon>
        <taxon>Leptotrichiaceae</taxon>
        <taxon>Leptotrichia</taxon>
    </lineage>
</organism>
<evidence type="ECO:0000256" key="4">
    <source>
        <dbReference type="HAMAP-Rule" id="MF_00909"/>
    </source>
</evidence>
<keyword evidence="11" id="KW-1185">Reference proteome</keyword>
<comment type="function">
    <text evidence="4 6">Essential cell division protein that forms a contractile ring structure (Z ring) at the future cell division site. The regulation of the ring assembly controls the timing and the location of cell division. One of the functions of the FtsZ ring is to recruit other cell division proteins to the septum to produce a new cell wall between the dividing cells. Binds GTP and shows GTPase activity.</text>
</comment>
<evidence type="ECO:0000256" key="1">
    <source>
        <dbReference type="ARBA" id="ARBA00009690"/>
    </source>
</evidence>
<dbReference type="HOGENOM" id="CLU_024865_0_1_0"/>
<dbReference type="PRINTS" id="PR00423">
    <property type="entry name" value="CELLDVISFTSZ"/>
</dbReference>
<dbReference type="CDD" id="cd02201">
    <property type="entry name" value="FtsZ_type1"/>
    <property type="match status" value="1"/>
</dbReference>
<dbReference type="Gene3D" id="3.30.1330.20">
    <property type="entry name" value="Tubulin/FtsZ, C-terminal domain"/>
    <property type="match status" value="1"/>
</dbReference>
<accession>C7NDG7</accession>
<dbReference type="InterPro" id="IPR036525">
    <property type="entry name" value="Tubulin/FtsZ_GTPase_sf"/>
</dbReference>
<dbReference type="InterPro" id="IPR020805">
    <property type="entry name" value="Cell_div_FtsZ_CS"/>
</dbReference>